<dbReference type="AlphaFoldDB" id="A0A317ZFP5"/>
<evidence type="ECO:0000313" key="3">
    <source>
        <dbReference type="Proteomes" id="UP000247099"/>
    </source>
</evidence>
<reference evidence="2 3" key="1">
    <citation type="submission" date="2018-05" db="EMBL/GenBank/DDBJ databases">
        <title>Coraliomargarita sinensis sp. nov., isolated from a marine solar saltern.</title>
        <authorList>
            <person name="Zhou L.Y."/>
        </authorList>
    </citation>
    <scope>NUCLEOTIDE SEQUENCE [LARGE SCALE GENOMIC DNA]</scope>
    <source>
        <strain evidence="2 3">WN38</strain>
    </source>
</reference>
<organism evidence="2 3">
    <name type="scientific">Coraliomargarita sinensis</name>
    <dbReference type="NCBI Taxonomy" id="2174842"/>
    <lineage>
        <taxon>Bacteria</taxon>
        <taxon>Pseudomonadati</taxon>
        <taxon>Verrucomicrobiota</taxon>
        <taxon>Opitutia</taxon>
        <taxon>Puniceicoccales</taxon>
        <taxon>Coraliomargaritaceae</taxon>
        <taxon>Coraliomargarita</taxon>
    </lineage>
</organism>
<proteinExistence type="predicted"/>
<comment type="caution">
    <text evidence="2">The sequence shown here is derived from an EMBL/GenBank/DDBJ whole genome shotgun (WGS) entry which is preliminary data.</text>
</comment>
<dbReference type="InParanoid" id="A0A317ZFP5"/>
<sequence>MLLELEKIFLEKPIDGTGECLVLAELVLPRRAIASRAALKPVRLTKGKRSLGRAAFVDRALLKERVDGPFGLRVAVTRPLRRPELAAMLRTLLAAGIEDLGSELARRVPFGPAGELVDSFGEAVADHLDEDAPDFIAEGALDLDSETLTAGQLTVPLKLTERIRQSDLPPGPKSREKRRSAAKTYRKGSPAGEVILNITPDD</sequence>
<evidence type="ECO:0000313" key="2">
    <source>
        <dbReference type="EMBL" id="PXA03692.1"/>
    </source>
</evidence>
<dbReference type="EMBL" id="QHJQ01000007">
    <property type="protein sequence ID" value="PXA03692.1"/>
    <property type="molecule type" value="Genomic_DNA"/>
</dbReference>
<accession>A0A317ZFP5</accession>
<evidence type="ECO:0000256" key="1">
    <source>
        <dbReference type="SAM" id="MobiDB-lite"/>
    </source>
</evidence>
<feature type="region of interest" description="Disordered" evidence="1">
    <location>
        <begin position="163"/>
        <end position="202"/>
    </location>
</feature>
<dbReference type="Proteomes" id="UP000247099">
    <property type="component" value="Unassembled WGS sequence"/>
</dbReference>
<feature type="compositionally biased region" description="Basic residues" evidence="1">
    <location>
        <begin position="175"/>
        <end position="186"/>
    </location>
</feature>
<gene>
    <name evidence="2" type="ORF">DDZ13_10375</name>
</gene>
<keyword evidence="3" id="KW-1185">Reference proteome</keyword>
<protein>
    <submittedName>
        <fullName evidence="2">Uncharacterized protein</fullName>
    </submittedName>
</protein>
<name>A0A317ZFP5_9BACT</name>
<dbReference type="RefSeq" id="WP_110131388.1">
    <property type="nucleotide sequence ID" value="NZ_QHJQ01000007.1"/>
</dbReference>